<evidence type="ECO:0000256" key="3">
    <source>
        <dbReference type="ARBA" id="ARBA00022741"/>
    </source>
</evidence>
<evidence type="ECO:0000256" key="8">
    <source>
        <dbReference type="PIRSR" id="PIRSR601233-1"/>
    </source>
</evidence>
<dbReference type="STRING" id="321763.SAMN04488692_10171"/>
<evidence type="ECO:0000256" key="6">
    <source>
        <dbReference type="ARBA" id="ARBA00023211"/>
    </source>
</evidence>
<evidence type="ECO:0000256" key="12">
    <source>
        <dbReference type="SAM" id="MobiDB-lite"/>
    </source>
</evidence>
<feature type="binding site" evidence="9">
    <location>
        <position position="444"/>
    </location>
    <ligand>
        <name>GMP</name>
        <dbReference type="ChEBI" id="CHEBI:58115"/>
    </ligand>
</feature>
<feature type="binding site" evidence="10">
    <location>
        <position position="217"/>
    </location>
    <ligand>
        <name>Mn(2+)</name>
        <dbReference type="ChEBI" id="CHEBI:29035"/>
        <label>2</label>
    </ligand>
</feature>
<dbReference type="Gene3D" id="3.90.1860.10">
    <property type="entry name" value="tRNA-splicing ligase RtcB"/>
    <property type="match status" value="1"/>
</dbReference>
<dbReference type="GO" id="GO:0046872">
    <property type="term" value="F:metal ion binding"/>
    <property type="evidence" value="ECO:0007669"/>
    <property type="project" value="UniProtKB-UniRule"/>
</dbReference>
<keyword evidence="6 10" id="KW-0464">Manganese</keyword>
<dbReference type="InterPro" id="IPR001233">
    <property type="entry name" value="RtcB"/>
</dbReference>
<dbReference type="OrthoDB" id="9802323at2"/>
<dbReference type="EC" id="6.5.1.-" evidence="11"/>
<feature type="active site" description="GMP-histidine intermediate" evidence="8">
    <location>
        <position position="370"/>
    </location>
</feature>
<keyword evidence="2 10" id="KW-0479">Metal-binding</keyword>
<comment type="similarity">
    <text evidence="11">Belongs to the RtcB family.</text>
</comment>
<keyword evidence="14" id="KW-1185">Reference proteome</keyword>
<dbReference type="EMBL" id="FNGO01000001">
    <property type="protein sequence ID" value="SDL06644.1"/>
    <property type="molecule type" value="Genomic_DNA"/>
</dbReference>
<organism evidence="13 14">
    <name type="scientific">Halarsenatibacter silvermanii</name>
    <dbReference type="NCBI Taxonomy" id="321763"/>
    <lineage>
        <taxon>Bacteria</taxon>
        <taxon>Bacillati</taxon>
        <taxon>Bacillota</taxon>
        <taxon>Clostridia</taxon>
        <taxon>Halanaerobiales</taxon>
        <taxon>Halarsenatibacteraceae</taxon>
        <taxon>Halarsenatibacter</taxon>
    </lineage>
</organism>
<feature type="compositionally biased region" description="Basic residues" evidence="12">
    <location>
        <begin position="372"/>
        <end position="381"/>
    </location>
</feature>
<feature type="binding site" evidence="9">
    <location>
        <begin position="370"/>
        <end position="373"/>
    </location>
    <ligand>
        <name>GMP</name>
        <dbReference type="ChEBI" id="CHEBI:58115"/>
    </ligand>
</feature>
<dbReference type="InterPro" id="IPR036025">
    <property type="entry name" value="RtcB-like_sf"/>
</dbReference>
<comment type="cofactor">
    <cofactor evidence="10 11">
        <name>Mn(2+)</name>
        <dbReference type="ChEBI" id="CHEBI:29035"/>
    </cofactor>
    <text evidence="10 11">Binds 2 manganese ions per subunit.</text>
</comment>
<comment type="subunit">
    <text evidence="11">Monomer.</text>
</comment>
<evidence type="ECO:0000256" key="4">
    <source>
        <dbReference type="ARBA" id="ARBA00022800"/>
    </source>
</evidence>
<keyword evidence="5 9" id="KW-0342">GTP-binding</keyword>
<accession>A0A1G9H1D9</accession>
<reference evidence="13 14" key="1">
    <citation type="submission" date="2016-10" db="EMBL/GenBank/DDBJ databases">
        <authorList>
            <person name="de Groot N.N."/>
        </authorList>
    </citation>
    <scope>NUCLEOTIDE SEQUENCE [LARGE SCALE GENOMIC DNA]</scope>
    <source>
        <strain evidence="13 14">SLAS-1</strain>
    </source>
</reference>
<evidence type="ECO:0000256" key="9">
    <source>
        <dbReference type="PIRSR" id="PIRSR601233-2"/>
    </source>
</evidence>
<feature type="binding site" evidence="9">
    <location>
        <begin position="343"/>
        <end position="346"/>
    </location>
    <ligand>
        <name>GMP</name>
        <dbReference type="ChEBI" id="CHEBI:58115"/>
    </ligand>
</feature>
<keyword evidence="3 9" id="KW-0547">Nucleotide-binding</keyword>
<dbReference type="GO" id="GO:0042245">
    <property type="term" value="P:RNA repair"/>
    <property type="evidence" value="ECO:0007669"/>
    <property type="project" value="UniProtKB-KW"/>
</dbReference>
<dbReference type="SUPFAM" id="SSF103365">
    <property type="entry name" value="Hypothetical protein PH1602"/>
    <property type="match status" value="1"/>
</dbReference>
<evidence type="ECO:0000313" key="13">
    <source>
        <dbReference type="EMBL" id="SDL06644.1"/>
    </source>
</evidence>
<evidence type="ECO:0000256" key="7">
    <source>
        <dbReference type="ARBA" id="ARBA00047746"/>
    </source>
</evidence>
<feature type="binding site" evidence="10">
    <location>
        <position position="83"/>
    </location>
    <ligand>
        <name>Mn(2+)</name>
        <dbReference type="ChEBI" id="CHEBI:29035"/>
        <label>1</label>
    </ligand>
</feature>
<dbReference type="AlphaFoldDB" id="A0A1G9H1D9"/>
<protein>
    <recommendedName>
        <fullName evidence="11">tRNA-splicing ligase RtcB</fullName>
        <ecNumber evidence="11">6.5.1.-</ecNumber>
    </recommendedName>
</protein>
<feature type="binding site" evidence="9">
    <location>
        <position position="350"/>
    </location>
    <ligand>
        <name>GMP</name>
        <dbReference type="ChEBI" id="CHEBI:58115"/>
    </ligand>
</feature>
<comment type="catalytic activity">
    <reaction evidence="7">
        <text>a 3'-end 3'-phospho-ribonucleotide-RNA + a 5'-end dephospho-ribonucleoside-RNA + GTP = a ribonucleotidyl-ribonucleotide-RNA + GMP + diphosphate</text>
        <dbReference type="Rhea" id="RHEA:68076"/>
        <dbReference type="Rhea" id="RHEA-COMP:10463"/>
        <dbReference type="Rhea" id="RHEA-COMP:13936"/>
        <dbReference type="Rhea" id="RHEA-COMP:17355"/>
        <dbReference type="ChEBI" id="CHEBI:33019"/>
        <dbReference type="ChEBI" id="CHEBI:37565"/>
        <dbReference type="ChEBI" id="CHEBI:58115"/>
        <dbReference type="ChEBI" id="CHEBI:83062"/>
        <dbReference type="ChEBI" id="CHEBI:138284"/>
        <dbReference type="ChEBI" id="CHEBI:173118"/>
        <dbReference type="EC" id="6.5.1.8"/>
    </reaction>
</comment>
<feature type="binding site" evidence="10">
    <location>
        <position position="307"/>
    </location>
    <ligand>
        <name>Mn(2+)</name>
        <dbReference type="ChEBI" id="CHEBI:29035"/>
        <label>2</label>
    </ligand>
</feature>
<keyword evidence="4" id="KW-0692">RNA repair</keyword>
<dbReference type="GO" id="GO:0006396">
    <property type="term" value="P:RNA processing"/>
    <property type="evidence" value="ECO:0007669"/>
    <property type="project" value="InterPro"/>
</dbReference>
<dbReference type="Proteomes" id="UP000199476">
    <property type="component" value="Unassembled WGS sequence"/>
</dbReference>
<dbReference type="PANTHER" id="PTHR11118">
    <property type="entry name" value="RNA-SPLICING LIGASE RTCB HOMOLOG"/>
    <property type="match status" value="1"/>
</dbReference>
<feature type="binding site" evidence="10">
    <location>
        <position position="191"/>
    </location>
    <ligand>
        <name>Mn(2+)</name>
        <dbReference type="ChEBI" id="CHEBI:29035"/>
        <label>1</label>
    </ligand>
</feature>
<gene>
    <name evidence="11" type="primary">rtcB</name>
    <name evidence="13" type="ORF">SAMN04488692_10171</name>
</gene>
<sequence length="445" mass="48316">MGIFYNFPAEKDMQCDVKLFASEKIYDEIEDTALNQLLSAATLPGVTAVVGMPDLHQGYGLPIGGVMACSTDGPVSPGAVGFDINCGVRLIRTGMQADEIEGRRQEILRMLSGTVPAGLGEGSSLNFSRSEFREVLAYGVSALPGLGLAPADAGQNCENEGFMAGADPDSVPGKAVNRGIDQLNSLGSGNHFVELQVVASTDDNLPLNEGELVIMLHTGSRGLGHEVCKNYSQQAKDKAHKYNLKFPRKNLAYFPGQSSEAEHYLKAMRCAANFAYANRELLMRNLEETWREYFPHSRLELFYDHAHNIARRETHVIEGEEREVLIHRKGATHLPPDGIALIPGSMGTASYVGLSMNSEQTGLSLESVAHGAGRKMSRTQAKKTISYDRHRQSMGEVKSTSSSGENILDESPLAYKEISDVISSLTRSNLAYPAARLKPLVVLKG</sequence>
<evidence type="ECO:0000256" key="1">
    <source>
        <dbReference type="ARBA" id="ARBA00022598"/>
    </source>
</evidence>
<proteinExistence type="inferred from homology"/>
<feature type="binding site" evidence="9">
    <location>
        <begin position="190"/>
        <end position="194"/>
    </location>
    <ligand>
        <name>GMP</name>
        <dbReference type="ChEBI" id="CHEBI:58115"/>
    </ligand>
</feature>
<name>A0A1G9H1D9_9FIRM</name>
<dbReference type="GO" id="GO:0003972">
    <property type="term" value="F:RNA ligase (ATP) activity"/>
    <property type="evidence" value="ECO:0007669"/>
    <property type="project" value="TreeGrafter"/>
</dbReference>
<dbReference type="Pfam" id="PF01139">
    <property type="entry name" value="RtcB"/>
    <property type="match status" value="1"/>
</dbReference>
<evidence type="ECO:0000313" key="14">
    <source>
        <dbReference type="Proteomes" id="UP000199476"/>
    </source>
</evidence>
<evidence type="ECO:0000256" key="2">
    <source>
        <dbReference type="ARBA" id="ARBA00022723"/>
    </source>
</evidence>
<feature type="binding site" evidence="9">
    <location>
        <begin position="307"/>
        <end position="308"/>
    </location>
    <ligand>
        <name>GMP</name>
        <dbReference type="ChEBI" id="CHEBI:58115"/>
    </ligand>
</feature>
<evidence type="ECO:0000256" key="10">
    <source>
        <dbReference type="PIRSR" id="PIRSR601233-3"/>
    </source>
</evidence>
<keyword evidence="1 11" id="KW-0436">Ligase</keyword>
<dbReference type="PANTHER" id="PTHR11118:SF1">
    <property type="entry name" value="RNA-SPLICING LIGASE RTCB HOMOLOG"/>
    <property type="match status" value="1"/>
</dbReference>
<dbReference type="GO" id="GO:0170057">
    <property type="term" value="F:RNA ligase (GTP) activity"/>
    <property type="evidence" value="ECO:0007669"/>
    <property type="project" value="UniProtKB-EC"/>
</dbReference>
<evidence type="ECO:0000256" key="11">
    <source>
        <dbReference type="RuleBase" id="RU371113"/>
    </source>
</evidence>
<evidence type="ECO:0000256" key="5">
    <source>
        <dbReference type="ARBA" id="ARBA00023134"/>
    </source>
</evidence>
<dbReference type="GO" id="GO:0005525">
    <property type="term" value="F:GTP binding"/>
    <property type="evidence" value="ECO:0007669"/>
    <property type="project" value="UniProtKB-KW"/>
</dbReference>
<dbReference type="RefSeq" id="WP_089757544.1">
    <property type="nucleotide sequence ID" value="NZ_FNGO01000001.1"/>
</dbReference>
<feature type="region of interest" description="Disordered" evidence="12">
    <location>
        <begin position="369"/>
        <end position="405"/>
    </location>
</feature>